<evidence type="ECO:0000256" key="11">
    <source>
        <dbReference type="SAM" id="Phobius"/>
    </source>
</evidence>
<keyword evidence="8 11" id="KW-0472">Membrane</keyword>
<dbReference type="GO" id="GO:0016020">
    <property type="term" value="C:membrane"/>
    <property type="evidence" value="ECO:0007669"/>
    <property type="project" value="UniProtKB-SubCell"/>
</dbReference>
<protein>
    <recommendedName>
        <fullName evidence="12">Cation/H+ exchanger transmembrane domain-containing protein</fullName>
    </recommendedName>
</protein>
<dbReference type="InterPro" id="IPR045158">
    <property type="entry name" value="KEA4/5/6-like"/>
</dbReference>
<feature type="transmembrane region" description="Helical" evidence="11">
    <location>
        <begin position="336"/>
        <end position="354"/>
    </location>
</feature>
<evidence type="ECO:0000313" key="14">
    <source>
        <dbReference type="Proteomes" id="UP001165065"/>
    </source>
</evidence>
<organism evidence="13 14">
    <name type="scientific">Triparma columacea</name>
    <dbReference type="NCBI Taxonomy" id="722753"/>
    <lineage>
        <taxon>Eukaryota</taxon>
        <taxon>Sar</taxon>
        <taxon>Stramenopiles</taxon>
        <taxon>Ochrophyta</taxon>
        <taxon>Bolidophyceae</taxon>
        <taxon>Parmales</taxon>
        <taxon>Triparmaceae</taxon>
        <taxon>Triparma</taxon>
    </lineage>
</organism>
<evidence type="ECO:0000256" key="7">
    <source>
        <dbReference type="ARBA" id="ARBA00023065"/>
    </source>
</evidence>
<dbReference type="InterPro" id="IPR038770">
    <property type="entry name" value="Na+/solute_symporter_sf"/>
</dbReference>
<evidence type="ECO:0000256" key="5">
    <source>
        <dbReference type="ARBA" id="ARBA00022729"/>
    </source>
</evidence>
<dbReference type="AlphaFoldDB" id="A0A9W7LBQ3"/>
<feature type="transmembrane region" description="Helical" evidence="11">
    <location>
        <begin position="644"/>
        <end position="666"/>
    </location>
</feature>
<feature type="coiled-coil region" evidence="9">
    <location>
        <begin position="68"/>
        <end position="95"/>
    </location>
</feature>
<comment type="subcellular location">
    <subcellularLocation>
        <location evidence="1">Membrane</location>
        <topology evidence="1">Multi-pass membrane protein</topology>
    </subcellularLocation>
</comment>
<keyword evidence="4 11" id="KW-0812">Transmembrane</keyword>
<evidence type="ECO:0000256" key="3">
    <source>
        <dbReference type="ARBA" id="ARBA00022449"/>
    </source>
</evidence>
<dbReference type="OrthoDB" id="1654420at2759"/>
<accession>A0A9W7LBQ3</accession>
<evidence type="ECO:0000256" key="10">
    <source>
        <dbReference type="SAM" id="MobiDB-lite"/>
    </source>
</evidence>
<evidence type="ECO:0000256" key="4">
    <source>
        <dbReference type="ARBA" id="ARBA00022692"/>
    </source>
</evidence>
<proteinExistence type="predicted"/>
<feature type="transmembrane region" description="Helical" evidence="11">
    <location>
        <begin position="481"/>
        <end position="505"/>
    </location>
</feature>
<keyword evidence="9" id="KW-0175">Coiled coil</keyword>
<keyword evidence="7" id="KW-0406">Ion transport</keyword>
<feature type="region of interest" description="Disordered" evidence="10">
    <location>
        <begin position="145"/>
        <end position="175"/>
    </location>
</feature>
<evidence type="ECO:0000256" key="8">
    <source>
        <dbReference type="ARBA" id="ARBA00023136"/>
    </source>
</evidence>
<feature type="transmembrane region" description="Helical" evidence="11">
    <location>
        <begin position="733"/>
        <end position="755"/>
    </location>
</feature>
<feature type="compositionally biased region" description="Gly residues" evidence="10">
    <location>
        <begin position="775"/>
        <end position="798"/>
    </location>
</feature>
<dbReference type="Gene3D" id="1.20.1530.20">
    <property type="match status" value="2"/>
</dbReference>
<evidence type="ECO:0000256" key="6">
    <source>
        <dbReference type="ARBA" id="ARBA00022989"/>
    </source>
</evidence>
<evidence type="ECO:0000256" key="9">
    <source>
        <dbReference type="SAM" id="Coils"/>
    </source>
</evidence>
<feature type="region of interest" description="Disordered" evidence="10">
    <location>
        <begin position="407"/>
        <end position="432"/>
    </location>
</feature>
<keyword evidence="5" id="KW-0732">Signal</keyword>
<reference evidence="14" key="1">
    <citation type="journal article" date="2023" name="Commun. Biol.">
        <title>Genome analysis of Parmales, the sister group of diatoms, reveals the evolutionary specialization of diatoms from phago-mixotrophs to photoautotrophs.</title>
        <authorList>
            <person name="Ban H."/>
            <person name="Sato S."/>
            <person name="Yoshikawa S."/>
            <person name="Yamada K."/>
            <person name="Nakamura Y."/>
            <person name="Ichinomiya M."/>
            <person name="Sato N."/>
            <person name="Blanc-Mathieu R."/>
            <person name="Endo H."/>
            <person name="Kuwata A."/>
            <person name="Ogata H."/>
        </authorList>
    </citation>
    <scope>NUCLEOTIDE SEQUENCE [LARGE SCALE GENOMIC DNA]</scope>
</reference>
<comment type="caution">
    <text evidence="13">The sequence shown here is derived from an EMBL/GenBank/DDBJ whole genome shotgun (WGS) entry which is preliminary data.</text>
</comment>
<feature type="compositionally biased region" description="Pro residues" evidence="10">
    <location>
        <begin position="243"/>
        <end position="264"/>
    </location>
</feature>
<dbReference type="EMBL" id="BRYA01001461">
    <property type="protein sequence ID" value="GMI43799.1"/>
    <property type="molecule type" value="Genomic_DNA"/>
</dbReference>
<name>A0A9W7LBQ3_9STRA</name>
<feature type="transmembrane region" description="Helical" evidence="11">
    <location>
        <begin position="453"/>
        <end position="475"/>
    </location>
</feature>
<sequence>MSRKFTLNTSSQDDFSRISWTSEQLGKNKGEEGEGKTLEYLTSDIAAIEEDIKLLMETLNSTGSQLKDEKLKSKKNEEEKVFHEVEEEANKIIEDIQTGKIKIDYETGKLSGGTVSESGGGGKVEDIEEEIGKLDNKIRNITTTQGGGGVIDRDNVPVGGIDDDENLGNDGVVEKGGRSDVLVEEMHAGQNVGESTTSDFDLGSTKEIPGYVRDGNDIASNADRLSQQTGSIDHEDPTTLSPPNVPKYPPPLPPINTPVTPKSPPAADVEKKEAEKRAEGVAKKVKEEVDKLRSMNDPAVMQVDVELLTDIVKLAITAAVFGLIAVNCYLPSTAGFLLGGMVIGPSYFALIHNVKEVQTLSQFGSIFLLFEQGLMYSIEYSRREMIEEGEAEDEGGGRRDEDAMKKAEEGGGVFMRSPPPNSNKRDRETMGGSYSNDVPEFLRPLTDRMYRSLGFAGLVLFVVMLSCTICCLIFLENTSGLTELLVVASAVALTSSTVVSESLHTAHLKESIMGRKLLKIVAVQDLIMVPLLALPEIMHSLKHEGHEGETYKELFMRGLFVFAFAKFSFWSGKHLISIAQRNDQSGSGSESGELFLLSVVAYALLMATVTEECELSLEAGALFAGIVLMKSGHLTQVITAIKPITSMFGGMYLTSLGMIISPTFVYNKIFEIAGLTLAIGGGKFAIASSVLRHGLRCSGEVRVGFGSSMAQISEGSLVLLAKAQQLGFVNRHTYLTLIPVCCILLSISPFSATIMKRLKHVGNHSSRGGVREDNGGGGKNGFGLPSGKGVGVGSGSGLELGRRRKAFDGEK</sequence>
<dbReference type="InterPro" id="IPR006153">
    <property type="entry name" value="Cation/H_exchanger_TM"/>
</dbReference>
<feature type="domain" description="Cation/H+ exchanger transmembrane" evidence="12">
    <location>
        <begin position="317"/>
        <end position="379"/>
    </location>
</feature>
<feature type="region of interest" description="Disordered" evidence="10">
    <location>
        <begin position="188"/>
        <end position="282"/>
    </location>
</feature>
<keyword evidence="3" id="KW-0050">Antiport</keyword>
<dbReference type="Proteomes" id="UP001165065">
    <property type="component" value="Unassembled WGS sequence"/>
</dbReference>
<feature type="transmembrane region" description="Helical" evidence="11">
    <location>
        <begin position="554"/>
        <end position="571"/>
    </location>
</feature>
<feature type="region of interest" description="Disordered" evidence="10">
    <location>
        <begin position="763"/>
        <end position="811"/>
    </location>
</feature>
<gene>
    <name evidence="13" type="ORF">TrCOL_g12219</name>
</gene>
<keyword evidence="2" id="KW-0813">Transport</keyword>
<dbReference type="Pfam" id="PF00999">
    <property type="entry name" value="Na_H_Exchanger"/>
    <property type="match status" value="2"/>
</dbReference>
<evidence type="ECO:0000256" key="1">
    <source>
        <dbReference type="ARBA" id="ARBA00004141"/>
    </source>
</evidence>
<feature type="domain" description="Cation/H+ exchanger transmembrane" evidence="12">
    <location>
        <begin position="454"/>
        <end position="751"/>
    </location>
</feature>
<dbReference type="PANTHER" id="PTHR16254:SF14">
    <property type="entry name" value="TRANSMEMBRANE AND COILED-COIL DOMAIN-CONTAINING PROTEIN 3"/>
    <property type="match status" value="1"/>
</dbReference>
<dbReference type="GO" id="GO:0015386">
    <property type="term" value="F:potassium:proton antiporter activity"/>
    <property type="evidence" value="ECO:0007669"/>
    <property type="project" value="InterPro"/>
</dbReference>
<feature type="compositionally biased region" description="Basic and acidic residues" evidence="10">
    <location>
        <begin position="268"/>
        <end position="282"/>
    </location>
</feature>
<evidence type="ECO:0000313" key="13">
    <source>
        <dbReference type="EMBL" id="GMI43799.1"/>
    </source>
</evidence>
<feature type="transmembrane region" description="Helical" evidence="11">
    <location>
        <begin position="517"/>
        <end position="534"/>
    </location>
</feature>
<evidence type="ECO:0000259" key="12">
    <source>
        <dbReference type="Pfam" id="PF00999"/>
    </source>
</evidence>
<dbReference type="PANTHER" id="PTHR16254">
    <property type="entry name" value="POTASSIUM/PROTON ANTIPORTER-RELATED"/>
    <property type="match status" value="1"/>
</dbReference>
<keyword evidence="6 11" id="KW-1133">Transmembrane helix</keyword>
<evidence type="ECO:0000256" key="2">
    <source>
        <dbReference type="ARBA" id="ARBA00022448"/>
    </source>
</evidence>
<keyword evidence="14" id="KW-1185">Reference proteome</keyword>